<dbReference type="Pfam" id="PF00001">
    <property type="entry name" value="7tm_1"/>
    <property type="match status" value="1"/>
</dbReference>
<dbReference type="EMBL" id="VFJC01000004">
    <property type="protein sequence ID" value="KAB5581438.1"/>
    <property type="molecule type" value="Genomic_DNA"/>
</dbReference>
<reference evidence="12 13" key="1">
    <citation type="submission" date="2019-06" db="EMBL/GenBank/DDBJ databases">
        <title>A chromosome-scale genome assembly of the striped catfish, Pangasianodon hypophthalmus.</title>
        <authorList>
            <person name="Wen M."/>
            <person name="Zahm M."/>
            <person name="Roques C."/>
            <person name="Cabau C."/>
            <person name="Klopp C."/>
            <person name="Donnadieu C."/>
            <person name="Jouanno E."/>
            <person name="Avarre J.-C."/>
            <person name="Campet M."/>
            <person name="Ha T.T.T."/>
            <person name="Dugue R."/>
            <person name="Lampietro C."/>
            <person name="Louis A."/>
            <person name="Herpin A."/>
            <person name="Echchiki A."/>
            <person name="Berthelot C."/>
            <person name="Parey E."/>
            <person name="Roest-Crollius H."/>
            <person name="Braasch I."/>
            <person name="Postlethwait J."/>
            <person name="Bobe J."/>
            <person name="Montfort J."/>
            <person name="Bouchez O."/>
            <person name="Begum T."/>
            <person name="Schartl M."/>
            <person name="Guiguen Y."/>
        </authorList>
    </citation>
    <scope>NUCLEOTIDE SEQUENCE [LARGE SCALE GENOMIC DNA]</scope>
    <source>
        <strain evidence="12 13">Indonesia</strain>
        <tissue evidence="12">Blood</tissue>
    </source>
</reference>
<name>A0A5N5PQP5_PANHP</name>
<keyword evidence="13" id="KW-1185">Reference proteome</keyword>
<feature type="domain" description="G-protein coupled receptors family 1 profile" evidence="11">
    <location>
        <begin position="1"/>
        <end position="77"/>
    </location>
</feature>
<evidence type="ECO:0000256" key="9">
    <source>
        <dbReference type="SAM" id="MobiDB-lite"/>
    </source>
</evidence>
<dbReference type="AlphaFoldDB" id="A0A5N5PQP5"/>
<organism evidence="12 13">
    <name type="scientific">Pangasianodon hypophthalmus</name>
    <name type="common">Striped catfish</name>
    <name type="synonym">Helicophagus hypophthalmus</name>
    <dbReference type="NCBI Taxonomy" id="310915"/>
    <lineage>
        <taxon>Eukaryota</taxon>
        <taxon>Metazoa</taxon>
        <taxon>Chordata</taxon>
        <taxon>Craniata</taxon>
        <taxon>Vertebrata</taxon>
        <taxon>Euteleostomi</taxon>
        <taxon>Actinopterygii</taxon>
        <taxon>Neopterygii</taxon>
        <taxon>Teleostei</taxon>
        <taxon>Ostariophysi</taxon>
        <taxon>Siluriformes</taxon>
        <taxon>Pangasiidae</taxon>
        <taxon>Pangasianodon</taxon>
    </lineage>
</organism>
<dbReference type="GO" id="GO:0005886">
    <property type="term" value="C:plasma membrane"/>
    <property type="evidence" value="ECO:0007669"/>
    <property type="project" value="UniProtKB-SubCell"/>
</dbReference>
<accession>A0A5N5PQP5</accession>
<dbReference type="GO" id="GO:0007189">
    <property type="term" value="P:adenylate cyclase-activating G protein-coupled receptor signaling pathway"/>
    <property type="evidence" value="ECO:0007669"/>
    <property type="project" value="TreeGrafter"/>
</dbReference>
<keyword evidence="6 10" id="KW-0472">Membrane</keyword>
<proteinExistence type="predicted"/>
<dbReference type="PROSITE" id="PS50262">
    <property type="entry name" value="G_PROTEIN_RECEP_F1_2"/>
    <property type="match status" value="1"/>
</dbReference>
<feature type="compositionally biased region" description="Low complexity" evidence="9">
    <location>
        <begin position="101"/>
        <end position="110"/>
    </location>
</feature>
<dbReference type="Proteomes" id="UP000327468">
    <property type="component" value="Chromosome 3"/>
</dbReference>
<keyword evidence="4 10" id="KW-1133">Transmembrane helix</keyword>
<evidence type="ECO:0000256" key="1">
    <source>
        <dbReference type="ARBA" id="ARBA00004651"/>
    </source>
</evidence>
<keyword evidence="7" id="KW-0675">Receptor</keyword>
<dbReference type="PANTHER" id="PTHR24245">
    <property type="entry name" value="G-PROTEIN COUPLED RECEPTOR"/>
    <property type="match status" value="1"/>
</dbReference>
<keyword evidence="2" id="KW-1003">Cell membrane</keyword>
<evidence type="ECO:0000256" key="5">
    <source>
        <dbReference type="ARBA" id="ARBA00023040"/>
    </source>
</evidence>
<evidence type="ECO:0000256" key="4">
    <source>
        <dbReference type="ARBA" id="ARBA00022989"/>
    </source>
</evidence>
<evidence type="ECO:0000259" key="11">
    <source>
        <dbReference type="PROSITE" id="PS50262"/>
    </source>
</evidence>
<dbReference type="PANTHER" id="PTHR24245:SF7">
    <property type="entry name" value="G-PROTEIN COUPLED RECEPTOR 78"/>
    <property type="match status" value="1"/>
</dbReference>
<gene>
    <name evidence="12" type="ORF">PHYPO_G00175690</name>
</gene>
<dbReference type="Gene3D" id="1.20.1070.10">
    <property type="entry name" value="Rhodopsin 7-helix transmembrane proteins"/>
    <property type="match status" value="1"/>
</dbReference>
<sequence>MSQDHSVKQRCLLEQKRRRRRATKKVCIFIGSFVFCFTPYVITRLAELIPSVQINPHWGVISKCLVYSKAAMDPFVYSLLRQEYRKALIGMTNTLTGCNFSSSSDHSSSSYTENDSNVQRVS</sequence>
<protein>
    <recommendedName>
        <fullName evidence="11">G-protein coupled receptors family 1 profile domain-containing protein</fullName>
    </recommendedName>
</protein>
<dbReference type="InterPro" id="IPR051880">
    <property type="entry name" value="GPC_Orphan_Receptors"/>
</dbReference>
<keyword evidence="8" id="KW-0807">Transducer</keyword>
<comment type="caution">
    <text evidence="12">The sequence shown here is derived from an EMBL/GenBank/DDBJ whole genome shotgun (WGS) entry which is preliminary data.</text>
</comment>
<dbReference type="InterPro" id="IPR000276">
    <property type="entry name" value="GPCR_Rhodpsn"/>
</dbReference>
<evidence type="ECO:0000313" key="12">
    <source>
        <dbReference type="EMBL" id="KAB5581438.1"/>
    </source>
</evidence>
<evidence type="ECO:0000256" key="6">
    <source>
        <dbReference type="ARBA" id="ARBA00023136"/>
    </source>
</evidence>
<dbReference type="PRINTS" id="PR00237">
    <property type="entry name" value="GPCRRHODOPSN"/>
</dbReference>
<dbReference type="InterPro" id="IPR017452">
    <property type="entry name" value="GPCR_Rhodpsn_7TM"/>
</dbReference>
<dbReference type="SUPFAM" id="SSF81321">
    <property type="entry name" value="Family A G protein-coupled receptor-like"/>
    <property type="match status" value="1"/>
</dbReference>
<comment type="subcellular location">
    <subcellularLocation>
        <location evidence="1">Cell membrane</location>
        <topology evidence="1">Multi-pass membrane protein</topology>
    </subcellularLocation>
</comment>
<evidence type="ECO:0000256" key="10">
    <source>
        <dbReference type="SAM" id="Phobius"/>
    </source>
</evidence>
<evidence type="ECO:0000313" key="13">
    <source>
        <dbReference type="Proteomes" id="UP000327468"/>
    </source>
</evidence>
<keyword evidence="5" id="KW-0297">G-protein coupled receptor</keyword>
<evidence type="ECO:0000256" key="7">
    <source>
        <dbReference type="ARBA" id="ARBA00023170"/>
    </source>
</evidence>
<evidence type="ECO:0000256" key="2">
    <source>
        <dbReference type="ARBA" id="ARBA00022475"/>
    </source>
</evidence>
<feature type="compositionally biased region" description="Polar residues" evidence="9">
    <location>
        <begin position="111"/>
        <end position="122"/>
    </location>
</feature>
<feature type="region of interest" description="Disordered" evidence="9">
    <location>
        <begin position="101"/>
        <end position="122"/>
    </location>
</feature>
<dbReference type="GO" id="GO:0004930">
    <property type="term" value="F:G protein-coupled receptor activity"/>
    <property type="evidence" value="ECO:0007669"/>
    <property type="project" value="UniProtKB-KW"/>
</dbReference>
<evidence type="ECO:0000256" key="8">
    <source>
        <dbReference type="ARBA" id="ARBA00023224"/>
    </source>
</evidence>
<keyword evidence="3 10" id="KW-0812">Transmembrane</keyword>
<evidence type="ECO:0000256" key="3">
    <source>
        <dbReference type="ARBA" id="ARBA00022692"/>
    </source>
</evidence>
<feature type="transmembrane region" description="Helical" evidence="10">
    <location>
        <begin position="26"/>
        <end position="46"/>
    </location>
</feature>